<dbReference type="Gene3D" id="1.10.750.20">
    <property type="entry name" value="SOCS box"/>
    <property type="match status" value="1"/>
</dbReference>
<accession>A0AAW1BFY8</accession>
<dbReference type="Pfam" id="PF07525">
    <property type="entry name" value="SOCS_box"/>
    <property type="match status" value="1"/>
</dbReference>
<dbReference type="EMBL" id="JAOTOJ010000006">
    <property type="protein sequence ID" value="KAK9400257.1"/>
    <property type="molecule type" value="Genomic_DNA"/>
</dbReference>
<dbReference type="InterPro" id="IPR036036">
    <property type="entry name" value="SOCS_box-like_dom_sf"/>
</dbReference>
<organism evidence="3 4">
    <name type="scientific">Crotalus adamanteus</name>
    <name type="common">Eastern diamondback rattlesnake</name>
    <dbReference type="NCBI Taxonomy" id="8729"/>
    <lineage>
        <taxon>Eukaryota</taxon>
        <taxon>Metazoa</taxon>
        <taxon>Chordata</taxon>
        <taxon>Craniata</taxon>
        <taxon>Vertebrata</taxon>
        <taxon>Euteleostomi</taxon>
        <taxon>Lepidosauria</taxon>
        <taxon>Squamata</taxon>
        <taxon>Bifurcata</taxon>
        <taxon>Unidentata</taxon>
        <taxon>Episquamata</taxon>
        <taxon>Toxicofera</taxon>
        <taxon>Serpentes</taxon>
        <taxon>Colubroidea</taxon>
        <taxon>Viperidae</taxon>
        <taxon>Crotalinae</taxon>
        <taxon>Crotalus</taxon>
    </lineage>
</organism>
<evidence type="ECO:0000256" key="1">
    <source>
        <dbReference type="ARBA" id="ARBA00004906"/>
    </source>
</evidence>
<reference evidence="3 4" key="1">
    <citation type="journal article" date="2024" name="Proc. Natl. Acad. Sci. U.S.A.">
        <title>The genetic regulatory architecture and epigenomic basis for age-related changes in rattlesnake venom.</title>
        <authorList>
            <person name="Hogan M.P."/>
            <person name="Holding M.L."/>
            <person name="Nystrom G.S."/>
            <person name="Colston T.J."/>
            <person name="Bartlett D.A."/>
            <person name="Mason A.J."/>
            <person name="Ellsworth S.A."/>
            <person name="Rautsaw R.M."/>
            <person name="Lawrence K.C."/>
            <person name="Strickland J.L."/>
            <person name="He B."/>
            <person name="Fraser P."/>
            <person name="Margres M.J."/>
            <person name="Gilbert D.M."/>
            <person name="Gibbs H.L."/>
            <person name="Parkinson C.L."/>
            <person name="Rokyta D.R."/>
        </authorList>
    </citation>
    <scope>NUCLEOTIDE SEQUENCE [LARGE SCALE GENOMIC DNA]</scope>
    <source>
        <strain evidence="3">DRR0105</strain>
    </source>
</reference>
<protein>
    <recommendedName>
        <fullName evidence="2">SOCS box domain-containing protein</fullName>
    </recommendedName>
</protein>
<comment type="caution">
    <text evidence="3">The sequence shown here is derived from an EMBL/GenBank/DDBJ whole genome shotgun (WGS) entry which is preliminary data.</text>
</comment>
<dbReference type="AlphaFoldDB" id="A0AAW1BFY8"/>
<dbReference type="PROSITE" id="PS50225">
    <property type="entry name" value="SOCS"/>
    <property type="match status" value="1"/>
</dbReference>
<dbReference type="GO" id="GO:0035556">
    <property type="term" value="P:intracellular signal transduction"/>
    <property type="evidence" value="ECO:0007669"/>
    <property type="project" value="InterPro"/>
</dbReference>
<sequence>MEILGPAQNPSKELSSIPDSIRIAFPCLQPTFAFLRHQVWPNEMQELGIYSVYLPSNVLFLSPNPPGTPLRLSQLCRLSLRQALGRTALEKIPHLHIPTKLVEFLSYSQ</sequence>
<dbReference type="FunFam" id="1.10.750.20:FF:000001">
    <property type="entry name" value="Ankyrin repeat and SOCS box containing 1"/>
    <property type="match status" value="1"/>
</dbReference>
<dbReference type="Proteomes" id="UP001474421">
    <property type="component" value="Unassembled WGS sequence"/>
</dbReference>
<gene>
    <name evidence="3" type="ORF">NXF25_013276</name>
</gene>
<evidence type="ECO:0000313" key="4">
    <source>
        <dbReference type="Proteomes" id="UP001474421"/>
    </source>
</evidence>
<proteinExistence type="predicted"/>
<feature type="domain" description="SOCS box" evidence="2">
    <location>
        <begin position="72"/>
        <end position="109"/>
    </location>
</feature>
<evidence type="ECO:0000259" key="2">
    <source>
        <dbReference type="PROSITE" id="PS50225"/>
    </source>
</evidence>
<keyword evidence="4" id="KW-1185">Reference proteome</keyword>
<dbReference type="SMART" id="SM00969">
    <property type="entry name" value="SOCS_box"/>
    <property type="match status" value="1"/>
</dbReference>
<comment type="pathway">
    <text evidence="1">Protein modification; protein ubiquitination.</text>
</comment>
<evidence type="ECO:0000313" key="3">
    <source>
        <dbReference type="EMBL" id="KAK9400257.1"/>
    </source>
</evidence>
<dbReference type="SUPFAM" id="SSF158235">
    <property type="entry name" value="SOCS box-like"/>
    <property type="match status" value="1"/>
</dbReference>
<dbReference type="InterPro" id="IPR001496">
    <property type="entry name" value="SOCS_box"/>
</dbReference>
<name>A0AAW1BFY8_CROAD</name>